<dbReference type="SUPFAM" id="SSF50939">
    <property type="entry name" value="Sialidases"/>
    <property type="match status" value="1"/>
</dbReference>
<protein>
    <submittedName>
        <fullName evidence="1">Cell cycle control protein 50C-like</fullName>
    </submittedName>
</protein>
<dbReference type="GO" id="GO:0009313">
    <property type="term" value="P:oligosaccharide catabolic process"/>
    <property type="evidence" value="ECO:0007669"/>
    <property type="project" value="TreeGrafter"/>
</dbReference>
<dbReference type="CDD" id="cd15482">
    <property type="entry name" value="Sialidase_non-viral"/>
    <property type="match status" value="1"/>
</dbReference>
<dbReference type="GO" id="GO:0016020">
    <property type="term" value="C:membrane"/>
    <property type="evidence" value="ECO:0007669"/>
    <property type="project" value="TreeGrafter"/>
</dbReference>
<dbReference type="STRING" id="55544.A0A4D9E5S8"/>
<evidence type="ECO:0000313" key="2">
    <source>
        <dbReference type="Proteomes" id="UP000297703"/>
    </source>
</evidence>
<dbReference type="Proteomes" id="UP000297703">
    <property type="component" value="Unassembled WGS sequence"/>
</dbReference>
<dbReference type="AlphaFoldDB" id="A0A4D9E5S8"/>
<dbReference type="OrthoDB" id="2739686at2759"/>
<dbReference type="InterPro" id="IPR026856">
    <property type="entry name" value="Sialidase_fam"/>
</dbReference>
<dbReference type="EMBL" id="QXTE01000098">
    <property type="protein sequence ID" value="TFK06251.1"/>
    <property type="molecule type" value="Genomic_DNA"/>
</dbReference>
<dbReference type="InterPro" id="IPR036278">
    <property type="entry name" value="Sialidase_sf"/>
</dbReference>
<reference evidence="1 2" key="1">
    <citation type="submission" date="2019-04" db="EMBL/GenBank/DDBJ databases">
        <title>Draft genome of the big-headed turtle Platysternon megacephalum.</title>
        <authorList>
            <person name="Gong S."/>
        </authorList>
    </citation>
    <scope>NUCLEOTIDE SEQUENCE [LARGE SCALE GENOMIC DNA]</scope>
    <source>
        <strain evidence="1">DO16091913</strain>
        <tissue evidence="1">Muscle</tissue>
    </source>
</reference>
<proteinExistence type="predicted"/>
<gene>
    <name evidence="1" type="ORF">DR999_PMT10988</name>
</gene>
<sequence length="174" mass="19703">MASLPVLQEETLFRKGFWSYRIPALLYVPQSCTVLAFAEEREDEVDEHAKLIAMRRGTYDGTTHRVQWNKMETIVNAQLEGHRSMNPCPVYDEVTGNLILFFIAVPGKVSKTTRSRQRPTWSICARSPALIMDAPGALRRISLRLPLAQHTRTGPPLLWDQATVYSCSMRLGVS</sequence>
<dbReference type="Gene3D" id="2.120.10.10">
    <property type="match status" value="1"/>
</dbReference>
<organism evidence="1 2">
    <name type="scientific">Platysternon megacephalum</name>
    <name type="common">big-headed turtle</name>
    <dbReference type="NCBI Taxonomy" id="55544"/>
    <lineage>
        <taxon>Eukaryota</taxon>
        <taxon>Metazoa</taxon>
        <taxon>Chordata</taxon>
        <taxon>Craniata</taxon>
        <taxon>Vertebrata</taxon>
        <taxon>Euteleostomi</taxon>
        <taxon>Archelosauria</taxon>
        <taxon>Testudinata</taxon>
        <taxon>Testudines</taxon>
        <taxon>Cryptodira</taxon>
        <taxon>Durocryptodira</taxon>
        <taxon>Testudinoidea</taxon>
        <taxon>Platysternidae</taxon>
        <taxon>Platysternon</taxon>
    </lineage>
</organism>
<dbReference type="GO" id="GO:0004308">
    <property type="term" value="F:exo-alpha-sialidase activity"/>
    <property type="evidence" value="ECO:0007669"/>
    <property type="project" value="InterPro"/>
</dbReference>
<comment type="caution">
    <text evidence="1">The sequence shown here is derived from an EMBL/GenBank/DDBJ whole genome shotgun (WGS) entry which is preliminary data.</text>
</comment>
<dbReference type="GO" id="GO:0006689">
    <property type="term" value="P:ganglioside catabolic process"/>
    <property type="evidence" value="ECO:0007669"/>
    <property type="project" value="TreeGrafter"/>
</dbReference>
<name>A0A4D9E5S8_9SAUR</name>
<keyword evidence="2" id="KW-1185">Reference proteome</keyword>
<reference evidence="1 2" key="2">
    <citation type="submission" date="2019-04" db="EMBL/GenBank/DDBJ databases">
        <title>The genome sequence of big-headed turtle.</title>
        <authorList>
            <person name="Gong S."/>
        </authorList>
    </citation>
    <scope>NUCLEOTIDE SEQUENCE [LARGE SCALE GENOMIC DNA]</scope>
    <source>
        <strain evidence="1">DO16091913</strain>
        <tissue evidence="1">Muscle</tissue>
    </source>
</reference>
<dbReference type="PANTHER" id="PTHR10628:SF6">
    <property type="entry name" value="SIALIDASE-2"/>
    <property type="match status" value="1"/>
</dbReference>
<evidence type="ECO:0000313" key="1">
    <source>
        <dbReference type="EMBL" id="TFK06251.1"/>
    </source>
</evidence>
<dbReference type="GO" id="GO:0005737">
    <property type="term" value="C:cytoplasm"/>
    <property type="evidence" value="ECO:0007669"/>
    <property type="project" value="TreeGrafter"/>
</dbReference>
<accession>A0A4D9E5S8</accession>
<dbReference type="PANTHER" id="PTHR10628">
    <property type="entry name" value="SIALIDASE"/>
    <property type="match status" value="1"/>
</dbReference>